<comment type="caution">
    <text evidence="2">The sequence shown here is derived from an EMBL/GenBank/DDBJ whole genome shotgun (WGS) entry which is preliminary data.</text>
</comment>
<dbReference type="RefSeq" id="WP_136537504.1">
    <property type="nucleotide sequence ID" value="NZ_STGY01000083.1"/>
</dbReference>
<gene>
    <name evidence="2" type="ORF">FAB82_26170</name>
</gene>
<feature type="domain" description="GyrI-like small molecule binding" evidence="1">
    <location>
        <begin position="23"/>
        <end position="202"/>
    </location>
</feature>
<accession>A0A4S8PQZ7</accession>
<evidence type="ECO:0000313" key="2">
    <source>
        <dbReference type="EMBL" id="THV33623.1"/>
    </source>
</evidence>
<proteinExistence type="predicted"/>
<keyword evidence="3" id="KW-1185">Reference proteome</keyword>
<dbReference type="EMBL" id="STGY01000083">
    <property type="protein sequence ID" value="THV33623.1"/>
    <property type="molecule type" value="Genomic_DNA"/>
</dbReference>
<dbReference type="SUPFAM" id="SSF55136">
    <property type="entry name" value="Probable bacterial effector-binding domain"/>
    <property type="match status" value="1"/>
</dbReference>
<reference evidence="2 3" key="2">
    <citation type="submission" date="2019-05" db="EMBL/GenBank/DDBJ databases">
        <title>Glycomyces buryatensis sp. nov.</title>
        <authorList>
            <person name="Nikitina E."/>
        </authorList>
    </citation>
    <scope>NUCLEOTIDE SEQUENCE [LARGE SCALE GENOMIC DNA]</scope>
    <source>
        <strain evidence="2 3">18</strain>
    </source>
</reference>
<dbReference type="InterPro" id="IPR011256">
    <property type="entry name" value="Reg_factor_effector_dom_sf"/>
</dbReference>
<dbReference type="InterPro" id="IPR029442">
    <property type="entry name" value="GyrI-like"/>
</dbReference>
<organism evidence="2 3">
    <name type="scientific">Glycomyces buryatensis</name>
    <dbReference type="NCBI Taxonomy" id="2570927"/>
    <lineage>
        <taxon>Bacteria</taxon>
        <taxon>Bacillati</taxon>
        <taxon>Actinomycetota</taxon>
        <taxon>Actinomycetes</taxon>
        <taxon>Glycomycetales</taxon>
        <taxon>Glycomycetaceae</taxon>
        <taxon>Glycomyces</taxon>
    </lineage>
</organism>
<dbReference type="OrthoDB" id="4772335at2"/>
<evidence type="ECO:0000313" key="3">
    <source>
        <dbReference type="Proteomes" id="UP000308760"/>
    </source>
</evidence>
<reference evidence="3" key="1">
    <citation type="submission" date="2019-04" db="EMBL/GenBank/DDBJ databases">
        <title>Nocardioides xinjiangensis sp. nov.</title>
        <authorList>
            <person name="Liu S."/>
        </authorList>
    </citation>
    <scope>NUCLEOTIDE SEQUENCE [LARGE SCALE GENOMIC DNA]</scope>
    <source>
        <strain evidence="3">18</strain>
    </source>
</reference>
<name>A0A4S8PQZ7_9ACTN</name>
<protein>
    <recommendedName>
        <fullName evidence="1">GyrI-like small molecule binding domain-containing protein</fullName>
    </recommendedName>
</protein>
<sequence>MAAYDLKRELKSLYAPKNTDWDLLDVPPQQFLAIDGRGDPNTAAAYTEAVEALYSVAYTIKFACKRGEGGDFTVGPLEGLWWSDRPEDFTARAKSSWQWRMLICQPAWVDAELIEAAKATAQAKKRLPAIARIEHHALEEGLCAQVLHRGSYDDEGPTLADLHRHFMPDHGLAFNGLHHEIYLSDPRRVTPEKLKTVLRQPVRKT</sequence>
<dbReference type="Proteomes" id="UP000308760">
    <property type="component" value="Unassembled WGS sequence"/>
</dbReference>
<dbReference type="InterPro" id="IPR008319">
    <property type="entry name" value="GyrI-like_CCH_Lin2189-like"/>
</dbReference>
<dbReference type="Pfam" id="PF06445">
    <property type="entry name" value="GyrI-like"/>
    <property type="match status" value="1"/>
</dbReference>
<dbReference type="AlphaFoldDB" id="A0A4S8PQZ7"/>
<dbReference type="PIRSF" id="PIRSF031644">
    <property type="entry name" value="UCP031644"/>
    <property type="match status" value="1"/>
</dbReference>
<evidence type="ECO:0000259" key="1">
    <source>
        <dbReference type="Pfam" id="PF06445"/>
    </source>
</evidence>
<dbReference type="Gene3D" id="3.20.80.10">
    <property type="entry name" value="Regulatory factor, effector binding domain"/>
    <property type="match status" value="1"/>
</dbReference>